<proteinExistence type="predicted"/>
<reference evidence="2 3" key="1">
    <citation type="submission" date="2015-12" db="EMBL/GenBank/DDBJ databases">
        <title>The genome of Folsomia candida.</title>
        <authorList>
            <person name="Faddeeva A."/>
            <person name="Derks M.F."/>
            <person name="Anvar Y."/>
            <person name="Smit S."/>
            <person name="Van Straalen N."/>
            <person name="Roelofs D."/>
        </authorList>
    </citation>
    <scope>NUCLEOTIDE SEQUENCE [LARGE SCALE GENOMIC DNA]</scope>
    <source>
        <strain evidence="2 3">VU population</strain>
        <tissue evidence="2">Whole body</tissue>
    </source>
</reference>
<evidence type="ECO:0000256" key="1">
    <source>
        <dbReference type="SAM" id="SignalP"/>
    </source>
</evidence>
<dbReference type="PANTHER" id="PTHR33539:SF1">
    <property type="entry name" value="UPF0764 PROTEIN C16ORF89"/>
    <property type="match status" value="1"/>
</dbReference>
<evidence type="ECO:0000313" key="3">
    <source>
        <dbReference type="Proteomes" id="UP000198287"/>
    </source>
</evidence>
<dbReference type="STRING" id="158441.A0A226EXJ5"/>
<dbReference type="PANTHER" id="PTHR33539">
    <property type="entry name" value="UPF0764 PROTEIN C16ORF89"/>
    <property type="match status" value="1"/>
</dbReference>
<comment type="caution">
    <text evidence="2">The sequence shown here is derived from an EMBL/GenBank/DDBJ whole genome shotgun (WGS) entry which is preliminary data.</text>
</comment>
<keyword evidence="1" id="KW-0732">Signal</keyword>
<dbReference type="OrthoDB" id="5949187at2759"/>
<accession>A0A226EXJ5</accession>
<dbReference type="Pfam" id="PF15882">
    <property type="entry name" value="DUF4735"/>
    <property type="match status" value="1"/>
</dbReference>
<dbReference type="AlphaFoldDB" id="A0A226EXJ5"/>
<evidence type="ECO:0000313" key="2">
    <source>
        <dbReference type="EMBL" id="OXA61336.1"/>
    </source>
</evidence>
<keyword evidence="3" id="KW-1185">Reference proteome</keyword>
<dbReference type="GO" id="GO:0016020">
    <property type="term" value="C:membrane"/>
    <property type="evidence" value="ECO:0007669"/>
    <property type="project" value="TreeGrafter"/>
</dbReference>
<feature type="chain" id="PRO_5012623982" evidence="1">
    <location>
        <begin position="20"/>
        <end position="405"/>
    </location>
</feature>
<name>A0A226EXJ5_FOLCA</name>
<dbReference type="EMBL" id="LNIX01000001">
    <property type="protein sequence ID" value="OXA61336.1"/>
    <property type="molecule type" value="Genomic_DNA"/>
</dbReference>
<gene>
    <name evidence="2" type="ORF">Fcan01_01077</name>
</gene>
<protein>
    <submittedName>
        <fullName evidence="2">Uncharacterized protein</fullName>
    </submittedName>
</protein>
<dbReference type="InterPro" id="IPR031751">
    <property type="entry name" value="DUF4735"/>
</dbReference>
<feature type="signal peptide" evidence="1">
    <location>
        <begin position="1"/>
        <end position="19"/>
    </location>
</feature>
<sequence length="405" mass="45818">MRHFTTFGFILTLISNCHGSAFIRTFFIQTSSSSLLHDGPTLKDKLQSWTSELVTANNSNVERTPQSVNEMCKNAHTQAKLLTDAVLSAVNYYENHISQISTLGDSIGLQVLEGVLQHVFKRRGQNLHVSLMNRTINLIEQINDKAITTLGDDALVNQAVKEIGNACGLFTRSFSNWASLDVLHQKSLATPKIGEDLDGIWPSLNGYCFAALVTQCDVPYPCRRTILNPEPQSQYMLAHQALFLVFANQKSCQLKHPDYFRNSEHNLETYCSKMLKEAEFLADHKYPTWGRDLFSEYVFICSLAGYPNFLRNDWINEILTWQSKSDFGCFLNPDFLRYFPTETGIPRKATVREQINGVNPEEICLSHFSSTSLAALAVKLGWLHDHCLPPGEEFEIMMQEAGDIY</sequence>
<dbReference type="GO" id="GO:0005829">
    <property type="term" value="C:cytosol"/>
    <property type="evidence" value="ECO:0007669"/>
    <property type="project" value="TreeGrafter"/>
</dbReference>
<organism evidence="2 3">
    <name type="scientific">Folsomia candida</name>
    <name type="common">Springtail</name>
    <dbReference type="NCBI Taxonomy" id="158441"/>
    <lineage>
        <taxon>Eukaryota</taxon>
        <taxon>Metazoa</taxon>
        <taxon>Ecdysozoa</taxon>
        <taxon>Arthropoda</taxon>
        <taxon>Hexapoda</taxon>
        <taxon>Collembola</taxon>
        <taxon>Entomobryomorpha</taxon>
        <taxon>Isotomoidea</taxon>
        <taxon>Isotomidae</taxon>
        <taxon>Proisotominae</taxon>
        <taxon>Folsomia</taxon>
    </lineage>
</organism>
<dbReference type="Proteomes" id="UP000198287">
    <property type="component" value="Unassembled WGS sequence"/>
</dbReference>